<dbReference type="InterPro" id="IPR002068">
    <property type="entry name" value="A-crystallin/Hsp20_dom"/>
</dbReference>
<reference evidence="5" key="1">
    <citation type="journal article" date="2020" name="mSystems">
        <title>Genome- and Community-Level Interaction Insights into Carbon Utilization and Element Cycling Functions of Hydrothermarchaeota in Hydrothermal Sediment.</title>
        <authorList>
            <person name="Zhou Z."/>
            <person name="Liu Y."/>
            <person name="Xu W."/>
            <person name="Pan J."/>
            <person name="Luo Z.H."/>
            <person name="Li M."/>
        </authorList>
    </citation>
    <scope>NUCLEOTIDE SEQUENCE [LARGE SCALE GENOMIC DNA]</scope>
    <source>
        <strain evidence="5">SpSt-1224</strain>
    </source>
</reference>
<organism evidence="5">
    <name type="scientific">Desulfurivibrio alkaliphilus</name>
    <dbReference type="NCBI Taxonomy" id="427923"/>
    <lineage>
        <taxon>Bacteria</taxon>
        <taxon>Pseudomonadati</taxon>
        <taxon>Thermodesulfobacteriota</taxon>
        <taxon>Desulfobulbia</taxon>
        <taxon>Desulfobulbales</taxon>
        <taxon>Desulfobulbaceae</taxon>
        <taxon>Desulfurivibrio</taxon>
    </lineage>
</organism>
<evidence type="ECO:0000259" key="4">
    <source>
        <dbReference type="PROSITE" id="PS01031"/>
    </source>
</evidence>
<evidence type="ECO:0000313" key="5">
    <source>
        <dbReference type="EMBL" id="HET97541.1"/>
    </source>
</evidence>
<gene>
    <name evidence="5" type="ORF">ENN98_02340</name>
</gene>
<comment type="caution">
    <text evidence="5">The sequence shown here is derived from an EMBL/GenBank/DDBJ whole genome shotgun (WGS) entry which is preliminary data.</text>
</comment>
<dbReference type="Gene3D" id="2.60.40.790">
    <property type="match status" value="1"/>
</dbReference>
<dbReference type="Proteomes" id="UP000885986">
    <property type="component" value="Unassembled WGS sequence"/>
</dbReference>
<dbReference type="EMBL" id="DSDS01000054">
    <property type="protein sequence ID" value="HET97541.1"/>
    <property type="molecule type" value="Genomic_DNA"/>
</dbReference>
<comment type="similarity">
    <text evidence="1 2">Belongs to the small heat shock protein (HSP20) family.</text>
</comment>
<evidence type="ECO:0000256" key="2">
    <source>
        <dbReference type="RuleBase" id="RU003616"/>
    </source>
</evidence>
<proteinExistence type="inferred from homology"/>
<dbReference type="InterPro" id="IPR031107">
    <property type="entry name" value="Small_HSP"/>
</dbReference>
<evidence type="ECO:0000256" key="1">
    <source>
        <dbReference type="PROSITE-ProRule" id="PRU00285"/>
    </source>
</evidence>
<dbReference type="PROSITE" id="PS01031">
    <property type="entry name" value="SHSP"/>
    <property type="match status" value="1"/>
</dbReference>
<dbReference type="SUPFAM" id="SSF49764">
    <property type="entry name" value="HSP20-like chaperones"/>
    <property type="match status" value="1"/>
</dbReference>
<evidence type="ECO:0000256" key="3">
    <source>
        <dbReference type="SAM" id="MobiDB-lite"/>
    </source>
</evidence>
<feature type="domain" description="SHSP" evidence="4">
    <location>
        <begin position="22"/>
        <end position="133"/>
    </location>
</feature>
<dbReference type="InterPro" id="IPR008978">
    <property type="entry name" value="HSP20-like_chaperone"/>
</dbReference>
<accession>A0A7C2TK63</accession>
<name>A0A7C2TK63_9BACT</name>
<dbReference type="CDD" id="cd06464">
    <property type="entry name" value="ACD_sHsps-like"/>
    <property type="match status" value="1"/>
</dbReference>
<sequence>MSEKEMQVYQKQEVRQAGEPTKPERYFVPAVDIYETDEAVHLLAEMPGVDRSGVEINLENDTLTIKGHKSGNGGSEERVLLREFETGHYQRRFTIAETIDQAKIVASMADGLLNLVLPKVEPAKPRRIEVQCG</sequence>
<feature type="region of interest" description="Disordered" evidence="3">
    <location>
        <begin position="1"/>
        <end position="20"/>
    </location>
</feature>
<dbReference type="AlphaFoldDB" id="A0A7C2TK63"/>
<dbReference type="PANTHER" id="PTHR11527">
    <property type="entry name" value="HEAT-SHOCK PROTEIN 20 FAMILY MEMBER"/>
    <property type="match status" value="1"/>
</dbReference>
<dbReference type="Pfam" id="PF00011">
    <property type="entry name" value="HSP20"/>
    <property type="match status" value="1"/>
</dbReference>
<protein>
    <submittedName>
        <fullName evidence="5">Hsp20/alpha crystallin family protein</fullName>
    </submittedName>
</protein>